<dbReference type="GO" id="GO:0016491">
    <property type="term" value="F:oxidoreductase activity"/>
    <property type="evidence" value="ECO:0007669"/>
    <property type="project" value="InterPro"/>
</dbReference>
<dbReference type="InterPro" id="IPR036188">
    <property type="entry name" value="FAD/NAD-bd_sf"/>
</dbReference>
<sequence length="102" mass="10962">TAVQLALKQLRKMVGAEVEEHFTGKAVVTNWSNDPFSRGAYSYALPKGSGARQLLQEAAVLKRVFFAGEALSTSAYGTAHGAYLSGQATAQRALKYLLNKVD</sequence>
<name>A0A3B0V127_9ZZZZ</name>
<gene>
    <name evidence="2" type="ORF">MNBD_CHLOROFLEXI01-3795</name>
</gene>
<dbReference type="EMBL" id="UOEU01000236">
    <property type="protein sequence ID" value="VAW31507.1"/>
    <property type="molecule type" value="Genomic_DNA"/>
</dbReference>
<proteinExistence type="predicted"/>
<feature type="domain" description="Amine oxidase" evidence="1">
    <location>
        <begin position="3"/>
        <end position="94"/>
    </location>
</feature>
<reference evidence="2" key="1">
    <citation type="submission" date="2018-06" db="EMBL/GenBank/DDBJ databases">
        <authorList>
            <person name="Zhirakovskaya E."/>
        </authorList>
    </citation>
    <scope>NUCLEOTIDE SEQUENCE</scope>
</reference>
<dbReference type="Pfam" id="PF01593">
    <property type="entry name" value="Amino_oxidase"/>
    <property type="match status" value="1"/>
</dbReference>
<dbReference type="InterPro" id="IPR002937">
    <property type="entry name" value="Amino_oxidase"/>
</dbReference>
<dbReference type="Gene3D" id="3.50.50.60">
    <property type="entry name" value="FAD/NAD(P)-binding domain"/>
    <property type="match status" value="1"/>
</dbReference>
<dbReference type="PANTHER" id="PTHR10742:SF410">
    <property type="entry name" value="LYSINE-SPECIFIC HISTONE DEMETHYLASE 2"/>
    <property type="match status" value="1"/>
</dbReference>
<organism evidence="2">
    <name type="scientific">hydrothermal vent metagenome</name>
    <dbReference type="NCBI Taxonomy" id="652676"/>
    <lineage>
        <taxon>unclassified sequences</taxon>
        <taxon>metagenomes</taxon>
        <taxon>ecological metagenomes</taxon>
    </lineage>
</organism>
<dbReference type="SUPFAM" id="SSF51905">
    <property type="entry name" value="FAD/NAD(P)-binding domain"/>
    <property type="match status" value="1"/>
</dbReference>
<dbReference type="InterPro" id="IPR050281">
    <property type="entry name" value="Flavin_monoamine_oxidase"/>
</dbReference>
<protein>
    <recommendedName>
        <fullName evidence="1">Amine oxidase domain-containing protein</fullName>
    </recommendedName>
</protein>
<evidence type="ECO:0000313" key="2">
    <source>
        <dbReference type="EMBL" id="VAW31507.1"/>
    </source>
</evidence>
<evidence type="ECO:0000259" key="1">
    <source>
        <dbReference type="Pfam" id="PF01593"/>
    </source>
</evidence>
<dbReference type="SUPFAM" id="SSF54373">
    <property type="entry name" value="FAD-linked reductases, C-terminal domain"/>
    <property type="match status" value="1"/>
</dbReference>
<dbReference type="PANTHER" id="PTHR10742">
    <property type="entry name" value="FLAVIN MONOAMINE OXIDASE"/>
    <property type="match status" value="1"/>
</dbReference>
<dbReference type="AlphaFoldDB" id="A0A3B0V127"/>
<feature type="non-terminal residue" evidence="2">
    <location>
        <position position="1"/>
    </location>
</feature>
<accession>A0A3B0V127</accession>